<evidence type="ECO:0000256" key="2">
    <source>
        <dbReference type="ARBA" id="ARBA00007441"/>
    </source>
</evidence>
<keyword evidence="3 6" id="KW-0032">Aminotransferase</keyword>
<evidence type="ECO:0000256" key="4">
    <source>
        <dbReference type="ARBA" id="ARBA00022679"/>
    </source>
</evidence>
<protein>
    <submittedName>
        <fullName evidence="6">Aspartate aminotransferase</fullName>
    </submittedName>
</protein>
<dbReference type="PANTHER" id="PTHR46383">
    <property type="entry name" value="ASPARTATE AMINOTRANSFERASE"/>
    <property type="match status" value="1"/>
</dbReference>
<comment type="cofactor">
    <cofactor evidence="1">
        <name>pyridoxal 5'-phosphate</name>
        <dbReference type="ChEBI" id="CHEBI:597326"/>
    </cofactor>
</comment>
<dbReference type="EMBL" id="JTDL01000088">
    <property type="protein sequence ID" value="KHL03988.1"/>
    <property type="molecule type" value="Genomic_DNA"/>
</dbReference>
<comment type="similarity">
    <text evidence="2">Belongs to the class-I pyridoxal-phosphate-dependent aminotransferase family.</text>
</comment>
<name>A0A0B2AQ49_9MICC</name>
<dbReference type="GO" id="GO:0008483">
    <property type="term" value="F:transaminase activity"/>
    <property type="evidence" value="ECO:0007669"/>
    <property type="project" value="UniProtKB-KW"/>
</dbReference>
<evidence type="ECO:0000256" key="3">
    <source>
        <dbReference type="ARBA" id="ARBA00022576"/>
    </source>
</evidence>
<evidence type="ECO:0000256" key="1">
    <source>
        <dbReference type="ARBA" id="ARBA00001933"/>
    </source>
</evidence>
<keyword evidence="7" id="KW-1185">Reference proteome</keyword>
<organism evidence="6 7">
    <name type="scientific">Sinomonas humi</name>
    <dbReference type="NCBI Taxonomy" id="1338436"/>
    <lineage>
        <taxon>Bacteria</taxon>
        <taxon>Bacillati</taxon>
        <taxon>Actinomycetota</taxon>
        <taxon>Actinomycetes</taxon>
        <taxon>Micrococcales</taxon>
        <taxon>Micrococcaceae</taxon>
        <taxon>Sinomonas</taxon>
    </lineage>
</organism>
<proteinExistence type="inferred from homology"/>
<accession>A0A0B2AQ49</accession>
<dbReference type="SUPFAM" id="SSF53383">
    <property type="entry name" value="PLP-dependent transferases"/>
    <property type="match status" value="1"/>
</dbReference>
<feature type="non-terminal residue" evidence="6">
    <location>
        <position position="1"/>
    </location>
</feature>
<dbReference type="GO" id="GO:0006520">
    <property type="term" value="P:amino acid metabolic process"/>
    <property type="evidence" value="ECO:0007669"/>
    <property type="project" value="InterPro"/>
</dbReference>
<evidence type="ECO:0000313" key="6">
    <source>
        <dbReference type="EMBL" id="KHL03988.1"/>
    </source>
</evidence>
<dbReference type="Proteomes" id="UP000030982">
    <property type="component" value="Unassembled WGS sequence"/>
</dbReference>
<evidence type="ECO:0000313" key="7">
    <source>
        <dbReference type="Proteomes" id="UP000030982"/>
    </source>
</evidence>
<dbReference type="InterPro" id="IPR015422">
    <property type="entry name" value="PyrdxlP-dep_Trfase_small"/>
</dbReference>
<sequence>AKVLSTLNTNDESCTTHYVQWGGIEALRGPQEPVQQMLDVLRERRDAACGLLNAIPGMHVAVPQSTFYLFPDVTAAMERMGYTEVGDFATAALYKTGVSFCTREHFGRRQPGEERQYIRLAYSGIDVADIRDGLGRLREWIETA</sequence>
<comment type="caution">
    <text evidence="6">The sequence shown here is derived from an EMBL/GenBank/DDBJ whole genome shotgun (WGS) entry which is preliminary data.</text>
</comment>
<dbReference type="InterPro" id="IPR050596">
    <property type="entry name" value="AspAT/PAT-like"/>
</dbReference>
<gene>
    <name evidence="6" type="ORF">LK10_07555</name>
</gene>
<evidence type="ECO:0000256" key="5">
    <source>
        <dbReference type="ARBA" id="ARBA00022898"/>
    </source>
</evidence>
<dbReference type="AlphaFoldDB" id="A0A0B2AQ49"/>
<dbReference type="Gene3D" id="3.90.1150.10">
    <property type="entry name" value="Aspartate Aminotransferase, domain 1"/>
    <property type="match status" value="1"/>
</dbReference>
<keyword evidence="5" id="KW-0663">Pyridoxal phosphate</keyword>
<reference evidence="6 7" key="1">
    <citation type="submission" date="2014-09" db="EMBL/GenBank/DDBJ databases">
        <title>Genome sequence of Sinomonas sp. MUSC 117.</title>
        <authorList>
            <person name="Lee L.-H."/>
        </authorList>
    </citation>
    <scope>NUCLEOTIDE SEQUENCE [LARGE SCALE GENOMIC DNA]</scope>
    <source>
        <strain evidence="6 7">MUSC 117</strain>
    </source>
</reference>
<dbReference type="PANTHER" id="PTHR46383:SF1">
    <property type="entry name" value="ASPARTATE AMINOTRANSFERASE"/>
    <property type="match status" value="1"/>
</dbReference>
<dbReference type="InterPro" id="IPR015424">
    <property type="entry name" value="PyrdxlP-dep_Trfase"/>
</dbReference>
<keyword evidence="4 6" id="KW-0808">Transferase</keyword>